<protein>
    <submittedName>
        <fullName evidence="1">Uncharacterized protein</fullName>
    </submittedName>
</protein>
<gene>
    <name evidence="1" type="ORF">LCGC14_1999370</name>
</gene>
<name>A0A0F9F3X2_9ZZZZ</name>
<dbReference type="EMBL" id="LAZR01022697">
    <property type="protein sequence ID" value="KKL80978.1"/>
    <property type="molecule type" value="Genomic_DNA"/>
</dbReference>
<reference evidence="1" key="1">
    <citation type="journal article" date="2015" name="Nature">
        <title>Complex archaea that bridge the gap between prokaryotes and eukaryotes.</title>
        <authorList>
            <person name="Spang A."/>
            <person name="Saw J.H."/>
            <person name="Jorgensen S.L."/>
            <person name="Zaremba-Niedzwiedzka K."/>
            <person name="Martijn J."/>
            <person name="Lind A.E."/>
            <person name="van Eijk R."/>
            <person name="Schleper C."/>
            <person name="Guy L."/>
            <person name="Ettema T.J."/>
        </authorList>
    </citation>
    <scope>NUCLEOTIDE SEQUENCE</scope>
</reference>
<organism evidence="1">
    <name type="scientific">marine sediment metagenome</name>
    <dbReference type="NCBI Taxonomy" id="412755"/>
    <lineage>
        <taxon>unclassified sequences</taxon>
        <taxon>metagenomes</taxon>
        <taxon>ecological metagenomes</taxon>
    </lineage>
</organism>
<proteinExistence type="predicted"/>
<comment type="caution">
    <text evidence="1">The sequence shown here is derived from an EMBL/GenBank/DDBJ whole genome shotgun (WGS) entry which is preliminary data.</text>
</comment>
<evidence type="ECO:0000313" key="1">
    <source>
        <dbReference type="EMBL" id="KKL80978.1"/>
    </source>
</evidence>
<sequence length="119" mass="13338">MQPVKRIIDWNHIYLLGWSGADRKSYLTTWSGEHPDIHVVVTGPGLESCGPPIWAAPANCKPNSLGIPIYAVDQFGLHEVAEGEDPFLKAEELGGVHAFGWYIEEGFERKWHKSDGVRR</sequence>
<dbReference type="AlphaFoldDB" id="A0A0F9F3X2"/>
<accession>A0A0F9F3X2</accession>